<evidence type="ECO:0000256" key="3">
    <source>
        <dbReference type="SAM" id="MobiDB-lite"/>
    </source>
</evidence>
<protein>
    <submittedName>
        <fullName evidence="5">Fungal-specific transcription factor domain-containing protein</fullName>
    </submittedName>
</protein>
<feature type="region of interest" description="Disordered" evidence="3">
    <location>
        <begin position="668"/>
        <end position="707"/>
    </location>
</feature>
<dbReference type="GO" id="GO:0005634">
    <property type="term" value="C:nucleus"/>
    <property type="evidence" value="ECO:0007669"/>
    <property type="project" value="UniProtKB-SubCell"/>
</dbReference>
<feature type="compositionally biased region" description="Low complexity" evidence="3">
    <location>
        <begin position="678"/>
        <end position="692"/>
    </location>
</feature>
<dbReference type="EMBL" id="JARJCW010000005">
    <property type="protein sequence ID" value="KAJ7224489.1"/>
    <property type="molecule type" value="Genomic_DNA"/>
</dbReference>
<gene>
    <name evidence="5" type="ORF">GGX14DRAFT_548945</name>
</gene>
<dbReference type="SMART" id="SM00906">
    <property type="entry name" value="Fungal_trans"/>
    <property type="match status" value="1"/>
</dbReference>
<dbReference type="GO" id="GO:0006351">
    <property type="term" value="P:DNA-templated transcription"/>
    <property type="evidence" value="ECO:0007669"/>
    <property type="project" value="InterPro"/>
</dbReference>
<comment type="caution">
    <text evidence="5">The sequence shown here is derived from an EMBL/GenBank/DDBJ whole genome shotgun (WGS) entry which is preliminary data.</text>
</comment>
<dbReference type="Proteomes" id="UP001219525">
    <property type="component" value="Unassembled WGS sequence"/>
</dbReference>
<evidence type="ECO:0000256" key="2">
    <source>
        <dbReference type="ARBA" id="ARBA00023242"/>
    </source>
</evidence>
<evidence type="ECO:0000259" key="4">
    <source>
        <dbReference type="SMART" id="SM00906"/>
    </source>
</evidence>
<name>A0AAD6YNF1_9AGAR</name>
<evidence type="ECO:0000256" key="1">
    <source>
        <dbReference type="ARBA" id="ARBA00004123"/>
    </source>
</evidence>
<dbReference type="InterPro" id="IPR007219">
    <property type="entry name" value="XnlR_reg_dom"/>
</dbReference>
<dbReference type="Pfam" id="PF04082">
    <property type="entry name" value="Fungal_trans"/>
    <property type="match status" value="1"/>
</dbReference>
<reference evidence="5" key="1">
    <citation type="submission" date="2023-03" db="EMBL/GenBank/DDBJ databases">
        <title>Massive genome expansion in bonnet fungi (Mycena s.s.) driven by repeated elements and novel gene families across ecological guilds.</title>
        <authorList>
            <consortium name="Lawrence Berkeley National Laboratory"/>
            <person name="Harder C.B."/>
            <person name="Miyauchi S."/>
            <person name="Viragh M."/>
            <person name="Kuo A."/>
            <person name="Thoen E."/>
            <person name="Andreopoulos B."/>
            <person name="Lu D."/>
            <person name="Skrede I."/>
            <person name="Drula E."/>
            <person name="Henrissat B."/>
            <person name="Morin E."/>
            <person name="Kohler A."/>
            <person name="Barry K."/>
            <person name="LaButti K."/>
            <person name="Morin E."/>
            <person name="Salamov A."/>
            <person name="Lipzen A."/>
            <person name="Mereny Z."/>
            <person name="Hegedus B."/>
            <person name="Baldrian P."/>
            <person name="Stursova M."/>
            <person name="Weitz H."/>
            <person name="Taylor A."/>
            <person name="Grigoriev I.V."/>
            <person name="Nagy L.G."/>
            <person name="Martin F."/>
            <person name="Kauserud H."/>
        </authorList>
    </citation>
    <scope>NUCLEOTIDE SEQUENCE</scope>
    <source>
        <strain evidence="5">9144</strain>
    </source>
</reference>
<evidence type="ECO:0000313" key="5">
    <source>
        <dbReference type="EMBL" id="KAJ7224489.1"/>
    </source>
</evidence>
<dbReference type="AlphaFoldDB" id="A0AAD6YNF1"/>
<keyword evidence="2" id="KW-0539">Nucleus</keyword>
<dbReference type="GO" id="GO:0003677">
    <property type="term" value="F:DNA binding"/>
    <property type="evidence" value="ECO:0007669"/>
    <property type="project" value="InterPro"/>
</dbReference>
<accession>A0AAD6YNF1</accession>
<organism evidence="5 6">
    <name type="scientific">Mycena pura</name>
    <dbReference type="NCBI Taxonomy" id="153505"/>
    <lineage>
        <taxon>Eukaryota</taxon>
        <taxon>Fungi</taxon>
        <taxon>Dikarya</taxon>
        <taxon>Basidiomycota</taxon>
        <taxon>Agaricomycotina</taxon>
        <taxon>Agaricomycetes</taxon>
        <taxon>Agaricomycetidae</taxon>
        <taxon>Agaricales</taxon>
        <taxon>Marasmiineae</taxon>
        <taxon>Mycenaceae</taxon>
        <taxon>Mycena</taxon>
    </lineage>
</organism>
<proteinExistence type="predicted"/>
<sequence>MASLPYSQRDSASPLAARHKRRRLLRRVQFLESYSRFSSNCAKKGCAAICPDGSLTTGKGNRFVLANTEVLHEKISELSSRVRQLEDGLAQSQALHSSSPHPLLTTELLAIKRPLERDRLNPPRQEKVDASNDGVDAIGSLSISDGGRSTFFGQAANSWYLLQVCDFSPYLISYTRSQNEEASVDENDPPASAHTMRTDVSWMAYTFPFTANISKTGQDVRTNLLNLLPRTAVARRFCDIYYRHAAWMYIPISESDFYETIYNPIYDPNGYESISSHNLAILFMVLALGTLMDLNMPAHSPEATEYYQLGRAALAIDSVLEEPSTTGIQALLLMCHFMFWADIDGPRWVLMGLVVKLAHSIGLHRDSNRWNLDPIDTHKRRCLLYEIYTYDSWQSLTFGRPPSFSLEHIDAKLPHESTTNVAGEVEMSFAGWKHAWSSKCLAIVHDKVFGARAPAYSKVQELDKKLRSYYVPPGLQVPGFGVSKPVMEAEQPSTELTMQRYCAFAIREIGKHFTALFYMHRGFFAQALEDNPQDPIGSKYAPSVLAAYSSACTFVGLIESLFKQHPDLTERMWFYFTHVFSCAIVLGSIAVKPRMAVAPSALSHLESACNLFERVSDRTRTAKILPILLKLKERAHEALITREPYIPNSATGYTPKVKTEVDELAALGGGTRLVTRKTTSSSSTSSHSDPTSLPASPSPPVMSESPQSWVGYDQMQQQDYNYPHYSLASGPRQSYGSPPMTMQSVPEYYSYTPVAYPSPDEMAPDLNYSWQNFVSQFKG</sequence>
<dbReference type="GO" id="GO:0008270">
    <property type="term" value="F:zinc ion binding"/>
    <property type="evidence" value="ECO:0007669"/>
    <property type="project" value="InterPro"/>
</dbReference>
<dbReference type="PANTHER" id="PTHR31001">
    <property type="entry name" value="UNCHARACTERIZED TRANSCRIPTIONAL REGULATORY PROTEIN"/>
    <property type="match status" value="1"/>
</dbReference>
<dbReference type="CDD" id="cd12148">
    <property type="entry name" value="fungal_TF_MHR"/>
    <property type="match status" value="1"/>
</dbReference>
<dbReference type="InterPro" id="IPR050613">
    <property type="entry name" value="Sec_Metabolite_Reg"/>
</dbReference>
<keyword evidence="6" id="KW-1185">Reference proteome</keyword>
<dbReference type="PANTHER" id="PTHR31001:SF56">
    <property type="entry name" value="ZN(2)-C6 FUNGAL-TYPE DOMAIN-CONTAINING PROTEIN"/>
    <property type="match status" value="1"/>
</dbReference>
<evidence type="ECO:0000313" key="6">
    <source>
        <dbReference type="Proteomes" id="UP001219525"/>
    </source>
</evidence>
<comment type="subcellular location">
    <subcellularLocation>
        <location evidence="1">Nucleus</location>
    </subcellularLocation>
</comment>
<feature type="domain" description="Xylanolytic transcriptional activator regulatory" evidence="4">
    <location>
        <begin position="347"/>
        <end position="420"/>
    </location>
</feature>